<evidence type="ECO:0000256" key="4">
    <source>
        <dbReference type="ARBA" id="ARBA00022989"/>
    </source>
</evidence>
<evidence type="ECO:0000313" key="8">
    <source>
        <dbReference type="Proteomes" id="UP000605427"/>
    </source>
</evidence>
<dbReference type="RefSeq" id="WP_172246305.1">
    <property type="nucleotide sequence ID" value="NZ_BMDD01000007.1"/>
</dbReference>
<gene>
    <name evidence="7" type="primary">cidA</name>
    <name evidence="7" type="ORF">GCM10007362_46590</name>
</gene>
<reference evidence="8" key="1">
    <citation type="journal article" date="2019" name="Int. J. Syst. Evol. Microbiol.">
        <title>The Global Catalogue of Microorganisms (GCM) 10K type strain sequencing project: providing services to taxonomists for standard genome sequencing and annotation.</title>
        <authorList>
            <consortium name="The Broad Institute Genomics Platform"/>
            <consortium name="The Broad Institute Genome Sequencing Center for Infectious Disease"/>
            <person name="Wu L."/>
            <person name="Ma J."/>
        </authorList>
    </citation>
    <scope>NUCLEOTIDE SEQUENCE [LARGE SCALE GENOMIC DNA]</scope>
    <source>
        <strain evidence="8">CCM 8702</strain>
    </source>
</reference>
<keyword evidence="5 6" id="KW-0472">Membrane</keyword>
<dbReference type="Pfam" id="PF03788">
    <property type="entry name" value="LrgA"/>
    <property type="match status" value="1"/>
</dbReference>
<accession>A0ABQ2A5M2</accession>
<dbReference type="PANTHER" id="PTHR33931">
    <property type="entry name" value="HOLIN-LIKE PROTEIN CIDA-RELATED"/>
    <property type="match status" value="1"/>
</dbReference>
<sequence length="123" mass="13457">MKKALLAAIQVAGLMGFSLLMNRLAVWMHLPVPGSILGIFVLFLLLQFRIVKLEWVELGANWLLAELLLFFIPAAVGVMNYIPLLEQDGIRILAVVILSTLIVMVSSGLLAGALSKRKESRAS</sequence>
<dbReference type="PANTHER" id="PTHR33931:SF2">
    <property type="entry name" value="HOLIN-LIKE PROTEIN CIDA"/>
    <property type="match status" value="1"/>
</dbReference>
<dbReference type="Proteomes" id="UP000605427">
    <property type="component" value="Unassembled WGS sequence"/>
</dbReference>
<evidence type="ECO:0000313" key="7">
    <source>
        <dbReference type="EMBL" id="GGH86550.1"/>
    </source>
</evidence>
<keyword evidence="3 6" id="KW-0812">Transmembrane</keyword>
<comment type="subcellular location">
    <subcellularLocation>
        <location evidence="1">Cell membrane</location>
        <topology evidence="1">Multi-pass membrane protein</topology>
    </subcellularLocation>
</comment>
<keyword evidence="2" id="KW-1003">Cell membrane</keyword>
<proteinExistence type="predicted"/>
<evidence type="ECO:0000256" key="1">
    <source>
        <dbReference type="ARBA" id="ARBA00004651"/>
    </source>
</evidence>
<feature type="transmembrane region" description="Helical" evidence="6">
    <location>
        <begin position="58"/>
        <end position="84"/>
    </location>
</feature>
<keyword evidence="4 6" id="KW-1133">Transmembrane helix</keyword>
<dbReference type="NCBIfam" id="NF002460">
    <property type="entry name" value="PRK01658.1"/>
    <property type="match status" value="1"/>
</dbReference>
<evidence type="ECO:0000256" key="3">
    <source>
        <dbReference type="ARBA" id="ARBA00022692"/>
    </source>
</evidence>
<evidence type="ECO:0000256" key="6">
    <source>
        <dbReference type="SAM" id="Phobius"/>
    </source>
</evidence>
<dbReference type="InterPro" id="IPR005538">
    <property type="entry name" value="LrgA/CidA"/>
</dbReference>
<protein>
    <submittedName>
        <fullName evidence="7">Holin-like protein CidA</fullName>
    </submittedName>
</protein>
<evidence type="ECO:0000256" key="5">
    <source>
        <dbReference type="ARBA" id="ARBA00023136"/>
    </source>
</evidence>
<feature type="transmembrane region" description="Helical" evidence="6">
    <location>
        <begin position="26"/>
        <end position="46"/>
    </location>
</feature>
<keyword evidence="8" id="KW-1185">Reference proteome</keyword>
<organism evidence="7 8">
    <name type="scientific">Saccharibacillus endophyticus</name>
    <dbReference type="NCBI Taxonomy" id="2060666"/>
    <lineage>
        <taxon>Bacteria</taxon>
        <taxon>Bacillati</taxon>
        <taxon>Bacillota</taxon>
        <taxon>Bacilli</taxon>
        <taxon>Bacillales</taxon>
        <taxon>Paenibacillaceae</taxon>
        <taxon>Saccharibacillus</taxon>
    </lineage>
</organism>
<feature type="transmembrane region" description="Helical" evidence="6">
    <location>
        <begin position="90"/>
        <end position="114"/>
    </location>
</feature>
<comment type="caution">
    <text evidence="7">The sequence shown here is derived from an EMBL/GenBank/DDBJ whole genome shotgun (WGS) entry which is preliminary data.</text>
</comment>
<dbReference type="EMBL" id="BMDD01000007">
    <property type="protein sequence ID" value="GGH86550.1"/>
    <property type="molecule type" value="Genomic_DNA"/>
</dbReference>
<evidence type="ECO:0000256" key="2">
    <source>
        <dbReference type="ARBA" id="ARBA00022475"/>
    </source>
</evidence>
<name>A0ABQ2A5M2_9BACL</name>